<dbReference type="EC" id="2.7.4.6" evidence="2 12"/>
<evidence type="ECO:0000256" key="9">
    <source>
        <dbReference type="ARBA" id="ARBA00022840"/>
    </source>
</evidence>
<keyword evidence="5 12" id="KW-0808">Transferase</keyword>
<sequence length="139" mass="15018">MLQTTLAIIKPDAVARGLAGEILAAVEAEGLRPVALKMLRLSKAQAQGFYAVHKERPFFDSLMDYMSSGPVVCAALRGEDAVARYRALMGATNPTQAEPGTLRRKYGQNLEANAVHGSDCPENAAVELAYFFNALEMTE</sequence>
<keyword evidence="7 12" id="KW-0547">Nucleotide-binding</keyword>
<dbReference type="PROSITE" id="PS51374">
    <property type="entry name" value="NDPK_LIKE"/>
    <property type="match status" value="1"/>
</dbReference>
<dbReference type="KEGG" id="dfi:AXF13_03020"/>
<comment type="catalytic activity">
    <reaction evidence="12">
        <text>a ribonucleoside 5'-diphosphate + ATP = a ribonucleoside 5'-triphosphate + ADP</text>
        <dbReference type="Rhea" id="RHEA:18113"/>
        <dbReference type="ChEBI" id="CHEBI:30616"/>
        <dbReference type="ChEBI" id="CHEBI:57930"/>
        <dbReference type="ChEBI" id="CHEBI:61557"/>
        <dbReference type="ChEBI" id="CHEBI:456216"/>
        <dbReference type="EC" id="2.7.4.6"/>
    </reaction>
</comment>
<dbReference type="NCBIfam" id="NF001908">
    <property type="entry name" value="PRK00668.1"/>
    <property type="match status" value="1"/>
</dbReference>
<evidence type="ECO:0000256" key="4">
    <source>
        <dbReference type="ARBA" id="ARBA00022553"/>
    </source>
</evidence>
<evidence type="ECO:0000256" key="14">
    <source>
        <dbReference type="RuleBase" id="RU004011"/>
    </source>
</evidence>
<dbReference type="HAMAP" id="MF_00451">
    <property type="entry name" value="NDP_kinase"/>
    <property type="match status" value="1"/>
</dbReference>
<keyword evidence="17" id="KW-1185">Reference proteome</keyword>
<dbReference type="AlphaFoldDB" id="A0A109W3S1"/>
<feature type="binding site" evidence="12 13">
    <location>
        <position position="10"/>
    </location>
    <ligand>
        <name>ATP</name>
        <dbReference type="ChEBI" id="CHEBI:30616"/>
    </ligand>
</feature>
<reference evidence="17" key="1">
    <citation type="submission" date="2016-02" db="EMBL/GenBank/DDBJ databases">
        <authorList>
            <person name="Holder M.E."/>
            <person name="Ajami N.J."/>
            <person name="Petrosino J.F."/>
        </authorList>
    </citation>
    <scope>NUCLEOTIDE SEQUENCE [LARGE SCALE GENOMIC DNA]</scope>
    <source>
        <strain evidence="17">CCUG 45958</strain>
    </source>
</reference>
<comment type="catalytic activity">
    <reaction evidence="12">
        <text>a 2'-deoxyribonucleoside 5'-diphosphate + ATP = a 2'-deoxyribonucleoside 5'-triphosphate + ADP</text>
        <dbReference type="Rhea" id="RHEA:44640"/>
        <dbReference type="ChEBI" id="CHEBI:30616"/>
        <dbReference type="ChEBI" id="CHEBI:61560"/>
        <dbReference type="ChEBI" id="CHEBI:73316"/>
        <dbReference type="ChEBI" id="CHEBI:456216"/>
        <dbReference type="EC" id="2.7.4.6"/>
    </reaction>
</comment>
<dbReference type="GO" id="GO:0006241">
    <property type="term" value="P:CTP biosynthetic process"/>
    <property type="evidence" value="ECO:0007669"/>
    <property type="project" value="UniProtKB-UniRule"/>
</dbReference>
<evidence type="ECO:0000256" key="3">
    <source>
        <dbReference type="ARBA" id="ARBA00017632"/>
    </source>
</evidence>
<feature type="binding site" evidence="12 13">
    <location>
        <position position="113"/>
    </location>
    <ligand>
        <name>ATP</name>
        <dbReference type="ChEBI" id="CHEBI:30616"/>
    </ligand>
</feature>
<dbReference type="SUPFAM" id="SSF54919">
    <property type="entry name" value="Nucleoside diphosphate kinase, NDK"/>
    <property type="match status" value="1"/>
</dbReference>
<dbReference type="STRING" id="44742.AXF13_03020"/>
<evidence type="ECO:0000313" key="17">
    <source>
        <dbReference type="Proteomes" id="UP000069241"/>
    </source>
</evidence>
<feature type="binding site" evidence="12 13">
    <location>
        <position position="103"/>
    </location>
    <ligand>
        <name>ATP</name>
        <dbReference type="ChEBI" id="CHEBI:30616"/>
    </ligand>
</feature>
<protein>
    <recommendedName>
        <fullName evidence="3 12">Nucleoside diphosphate kinase</fullName>
        <shortName evidence="12">NDK</shortName>
        <shortName evidence="12">NDP kinase</shortName>
        <ecNumber evidence="2 12">2.7.4.6</ecNumber>
    </recommendedName>
    <alternativeName>
        <fullName evidence="12">Nucleoside-2-P kinase</fullName>
    </alternativeName>
</protein>
<comment type="function">
    <text evidence="12">Major role in the synthesis of nucleoside triphosphates other than ATP. The ATP gamma phosphate is transferred to the NDP beta phosphate via a ping-pong mechanism, using a phosphorylated active-site intermediate.</text>
</comment>
<dbReference type="PANTHER" id="PTHR46161">
    <property type="entry name" value="NUCLEOSIDE DIPHOSPHATE KINASE"/>
    <property type="match status" value="1"/>
</dbReference>
<dbReference type="GO" id="GO:0006228">
    <property type="term" value="P:UTP biosynthetic process"/>
    <property type="evidence" value="ECO:0007669"/>
    <property type="project" value="UniProtKB-UniRule"/>
</dbReference>
<evidence type="ECO:0000256" key="5">
    <source>
        <dbReference type="ARBA" id="ARBA00022679"/>
    </source>
</evidence>
<dbReference type="GO" id="GO:0006183">
    <property type="term" value="P:GTP biosynthetic process"/>
    <property type="evidence" value="ECO:0007669"/>
    <property type="project" value="UniProtKB-UniRule"/>
</dbReference>
<dbReference type="GO" id="GO:0046872">
    <property type="term" value="F:metal ion binding"/>
    <property type="evidence" value="ECO:0007669"/>
    <property type="project" value="UniProtKB-KW"/>
</dbReference>
<comment type="subunit">
    <text evidence="12">Homotetramer.</text>
</comment>
<dbReference type="PANTHER" id="PTHR46161:SF3">
    <property type="entry name" value="NUCLEOSIDE DIPHOSPHATE KINASE DDB_G0292928-RELATED"/>
    <property type="match status" value="1"/>
</dbReference>
<keyword evidence="9 12" id="KW-0067">ATP-binding</keyword>
<gene>
    <name evidence="12" type="primary">ndk</name>
    <name evidence="16" type="ORF">AXF13_03020</name>
</gene>
<dbReference type="CDD" id="cd04413">
    <property type="entry name" value="NDPk_I"/>
    <property type="match status" value="1"/>
</dbReference>
<keyword evidence="4 12" id="KW-0597">Phosphoprotein</keyword>
<dbReference type="FunFam" id="3.30.70.141:FF:000003">
    <property type="entry name" value="Nucleoside diphosphate kinase"/>
    <property type="match status" value="1"/>
</dbReference>
<feature type="binding site" evidence="12 13">
    <location>
        <position position="58"/>
    </location>
    <ligand>
        <name>ATP</name>
        <dbReference type="ChEBI" id="CHEBI:30616"/>
    </ligand>
</feature>
<name>A0A109W3S1_9BACT</name>
<accession>A0A109W3S1</accession>
<feature type="active site" description="Pros-phosphohistidine intermediate" evidence="12 13">
    <location>
        <position position="116"/>
    </location>
</feature>
<dbReference type="Gene3D" id="3.30.70.141">
    <property type="entry name" value="Nucleoside diphosphate kinase-like domain"/>
    <property type="match status" value="1"/>
</dbReference>
<evidence type="ECO:0000256" key="13">
    <source>
        <dbReference type="PROSITE-ProRule" id="PRU00706"/>
    </source>
</evidence>
<dbReference type="Pfam" id="PF00334">
    <property type="entry name" value="NDK"/>
    <property type="match status" value="1"/>
</dbReference>
<evidence type="ECO:0000256" key="1">
    <source>
        <dbReference type="ARBA" id="ARBA00008142"/>
    </source>
</evidence>
<evidence type="ECO:0000256" key="11">
    <source>
        <dbReference type="ARBA" id="ARBA00023080"/>
    </source>
</evidence>
<organism evidence="16 17">
    <name type="scientific">Desulfovibrio fairfieldensis</name>
    <dbReference type="NCBI Taxonomy" id="44742"/>
    <lineage>
        <taxon>Bacteria</taxon>
        <taxon>Pseudomonadati</taxon>
        <taxon>Thermodesulfobacteriota</taxon>
        <taxon>Desulfovibrionia</taxon>
        <taxon>Desulfovibrionales</taxon>
        <taxon>Desulfovibrionaceae</taxon>
        <taxon>Desulfovibrio</taxon>
    </lineage>
</organism>
<comment type="cofactor">
    <cofactor evidence="12">
        <name>Mg(2+)</name>
        <dbReference type="ChEBI" id="CHEBI:18420"/>
    </cofactor>
</comment>
<keyword evidence="10 12" id="KW-0460">Magnesium</keyword>
<feature type="binding site" evidence="12 13">
    <location>
        <position position="86"/>
    </location>
    <ligand>
        <name>ATP</name>
        <dbReference type="ChEBI" id="CHEBI:30616"/>
    </ligand>
</feature>
<keyword evidence="11 12" id="KW-0546">Nucleotide metabolism</keyword>
<dbReference type="InterPro" id="IPR036850">
    <property type="entry name" value="NDK-like_dom_sf"/>
</dbReference>
<dbReference type="PRINTS" id="PR01243">
    <property type="entry name" value="NUCDPKINASE"/>
</dbReference>
<evidence type="ECO:0000259" key="15">
    <source>
        <dbReference type="SMART" id="SM00562"/>
    </source>
</evidence>
<comment type="subcellular location">
    <subcellularLocation>
        <location evidence="12">Cytoplasm</location>
    </subcellularLocation>
</comment>
<dbReference type="SMART" id="SM00562">
    <property type="entry name" value="NDK"/>
    <property type="match status" value="1"/>
</dbReference>
<evidence type="ECO:0000256" key="8">
    <source>
        <dbReference type="ARBA" id="ARBA00022777"/>
    </source>
</evidence>
<dbReference type="EMBL" id="CP014229">
    <property type="protein sequence ID" value="AMD89166.1"/>
    <property type="molecule type" value="Genomic_DNA"/>
</dbReference>
<dbReference type="GO" id="GO:0005524">
    <property type="term" value="F:ATP binding"/>
    <property type="evidence" value="ECO:0007669"/>
    <property type="project" value="UniProtKB-UniRule"/>
</dbReference>
<feature type="domain" description="Nucleoside diphosphate kinase-like" evidence="15">
    <location>
        <begin position="2"/>
        <end position="139"/>
    </location>
</feature>
<dbReference type="Proteomes" id="UP000069241">
    <property type="component" value="Chromosome"/>
</dbReference>
<evidence type="ECO:0000313" key="16">
    <source>
        <dbReference type="EMBL" id="AMD89166.1"/>
    </source>
</evidence>
<evidence type="ECO:0000256" key="7">
    <source>
        <dbReference type="ARBA" id="ARBA00022741"/>
    </source>
</evidence>
<evidence type="ECO:0000256" key="12">
    <source>
        <dbReference type="HAMAP-Rule" id="MF_00451"/>
    </source>
</evidence>
<keyword evidence="8 12" id="KW-0418">Kinase</keyword>
<evidence type="ECO:0000256" key="2">
    <source>
        <dbReference type="ARBA" id="ARBA00012966"/>
    </source>
</evidence>
<evidence type="ECO:0000256" key="6">
    <source>
        <dbReference type="ARBA" id="ARBA00022723"/>
    </source>
</evidence>
<dbReference type="RefSeq" id="WP_062251589.1">
    <property type="nucleotide sequence ID" value="NZ_CP014229.1"/>
</dbReference>
<dbReference type="InterPro" id="IPR001564">
    <property type="entry name" value="Nucleoside_diP_kinase"/>
</dbReference>
<feature type="binding site" evidence="12 13">
    <location>
        <position position="92"/>
    </location>
    <ligand>
        <name>ATP</name>
        <dbReference type="ChEBI" id="CHEBI:30616"/>
    </ligand>
</feature>
<keyword evidence="6 12" id="KW-0479">Metal-binding</keyword>
<comment type="similarity">
    <text evidence="1 12 13 14">Belongs to the NDK family.</text>
</comment>
<evidence type="ECO:0000256" key="10">
    <source>
        <dbReference type="ARBA" id="ARBA00022842"/>
    </source>
</evidence>
<dbReference type="InterPro" id="IPR034907">
    <property type="entry name" value="NDK-like_dom"/>
</dbReference>
<dbReference type="GO" id="GO:0004550">
    <property type="term" value="F:nucleoside diphosphate kinase activity"/>
    <property type="evidence" value="ECO:0007669"/>
    <property type="project" value="UniProtKB-UniRule"/>
</dbReference>
<proteinExistence type="inferred from homology"/>
<dbReference type="GO" id="GO:0005737">
    <property type="term" value="C:cytoplasm"/>
    <property type="evidence" value="ECO:0007669"/>
    <property type="project" value="UniProtKB-SubCell"/>
</dbReference>
<keyword evidence="12" id="KW-0963">Cytoplasm</keyword>